<dbReference type="Pfam" id="PF05893">
    <property type="entry name" value="LuxC"/>
    <property type="match status" value="1"/>
</dbReference>
<dbReference type="AlphaFoldDB" id="A0AAW4Y1H1"/>
<dbReference type="EMBL" id="JAJNCT010000021">
    <property type="protein sequence ID" value="MCD2166709.1"/>
    <property type="molecule type" value="Genomic_DNA"/>
</dbReference>
<evidence type="ECO:0000256" key="1">
    <source>
        <dbReference type="ARBA" id="ARBA00022857"/>
    </source>
</evidence>
<keyword evidence="2" id="KW-0560">Oxidoreductase</keyword>
<evidence type="ECO:0000313" key="3">
    <source>
        <dbReference type="EMBL" id="MCD2166709.1"/>
    </source>
</evidence>
<dbReference type="GO" id="GO:0050062">
    <property type="term" value="F:long-chain-fatty-acyl-CoA reductase activity"/>
    <property type="evidence" value="ECO:0007669"/>
    <property type="project" value="UniProtKB-EC"/>
</dbReference>
<evidence type="ECO:0000313" key="4">
    <source>
        <dbReference type="Proteomes" id="UP001199260"/>
    </source>
</evidence>
<dbReference type="EC" id="1.2.1.50" evidence="2"/>
<dbReference type="PIRSF" id="PIRSF009414">
    <property type="entry name" value="LuxC"/>
    <property type="match status" value="1"/>
</dbReference>
<accession>A0AAW4Y1H1</accession>
<dbReference type="GO" id="GO:0003995">
    <property type="term" value="F:acyl-CoA dehydrogenase activity"/>
    <property type="evidence" value="ECO:0007669"/>
    <property type="project" value="InterPro"/>
</dbReference>
<name>A0AAW4Y1H1_9BURK</name>
<protein>
    <recommendedName>
        <fullName evidence="2">Acyl-CoA reductase</fullName>
        <ecNumber evidence="2">1.2.1.50</ecNumber>
    </recommendedName>
</protein>
<organism evidence="3 4">
    <name type="scientific">Comamonas koreensis</name>
    <dbReference type="NCBI Taxonomy" id="160825"/>
    <lineage>
        <taxon>Bacteria</taxon>
        <taxon>Pseudomonadati</taxon>
        <taxon>Pseudomonadota</taxon>
        <taxon>Betaproteobacteria</taxon>
        <taxon>Burkholderiales</taxon>
        <taxon>Comamonadaceae</taxon>
        <taxon>Comamonas</taxon>
    </lineage>
</organism>
<evidence type="ECO:0000256" key="2">
    <source>
        <dbReference type="PIRNR" id="PIRNR009414"/>
    </source>
</evidence>
<comment type="similarity">
    <text evidence="2">Belongs to the LuxC family.</text>
</comment>
<dbReference type="InterPro" id="IPR008670">
    <property type="entry name" value="CoA_reduct_LuxC"/>
</dbReference>
<sequence length="501" mass="53779">MMQAQAPERMAERLRAGYLPGLDDNQVRWQVLVFEREGKRLEVEVPVLSGAQMQALTARVRAAAQRQLQPMPLAEIVAAIDRAIARLLDPADPYRRQIDACLPLVCGYDAAMVRLGLNGLFKTFRAPQLWRFAGEDFANPAVLDGFVPAVKGGAVRAYGPGLLLHSWAGNVPALSLWSLVCGLLVKAPSIGKLASAEPLFAGWFARLLAEVHPPMADCLAVVWWPGGAQTGDSADGAQVLYAQADTVMAYGSNQTLAALGQQLPVTTRFLPHGHKLGFGMVAKAALDAVKAPAHARLAAWDVMRYDQQGCYSPHVFYVERGATVTPRAFADYLAAELANLQQRFARRPLDLEEGAGLARWQQSLEWRAPADDGAAPQLIGPADAPWSVAYSDSLEPLAPTALYRSIVVVGVDSLDDVVPLVAAQRDYLQTAGLAVGPEDLYRLAALLGAAGVTRISALGAMGVPEAGWHHDGRFSLLDLVRMTEIDAAAEAAAQPLARYAD</sequence>
<dbReference type="SUPFAM" id="SSF53720">
    <property type="entry name" value="ALDH-like"/>
    <property type="match status" value="1"/>
</dbReference>
<proteinExistence type="inferred from homology"/>
<keyword evidence="1 2" id="KW-0521">NADP</keyword>
<keyword evidence="4" id="KW-1185">Reference proteome</keyword>
<comment type="catalytic activity">
    <reaction evidence="2">
        <text>a long-chain fatty aldehyde + NADP(+) + CoA = a long-chain fatty acyl-CoA + NADPH + H(+)</text>
        <dbReference type="Rhea" id="RHEA:15437"/>
        <dbReference type="ChEBI" id="CHEBI:15378"/>
        <dbReference type="ChEBI" id="CHEBI:17176"/>
        <dbReference type="ChEBI" id="CHEBI:57287"/>
        <dbReference type="ChEBI" id="CHEBI:57783"/>
        <dbReference type="ChEBI" id="CHEBI:58349"/>
        <dbReference type="ChEBI" id="CHEBI:83139"/>
        <dbReference type="EC" id="1.2.1.50"/>
    </reaction>
</comment>
<dbReference type="RefSeq" id="WP_230777582.1">
    <property type="nucleotide sequence ID" value="NZ_JAJNCT010000021.1"/>
</dbReference>
<dbReference type="GO" id="GO:0008218">
    <property type="term" value="P:bioluminescence"/>
    <property type="evidence" value="ECO:0007669"/>
    <property type="project" value="InterPro"/>
</dbReference>
<dbReference type="CDD" id="cd07080">
    <property type="entry name" value="ALDH_Acyl-CoA-Red_LuxC"/>
    <property type="match status" value="1"/>
</dbReference>
<comment type="caution">
    <text evidence="3">The sequence shown here is derived from an EMBL/GenBank/DDBJ whole genome shotgun (WGS) entry which is preliminary data.</text>
</comment>
<dbReference type="InterPro" id="IPR016161">
    <property type="entry name" value="Ald_DH/histidinol_DH"/>
</dbReference>
<dbReference type="Proteomes" id="UP001199260">
    <property type="component" value="Unassembled WGS sequence"/>
</dbReference>
<gene>
    <name evidence="3" type="ORF">LPW39_16415</name>
</gene>
<reference evidence="3 4" key="1">
    <citation type="submission" date="2021-11" db="EMBL/GenBank/DDBJ databases">
        <title>Genome sequence.</title>
        <authorList>
            <person name="Sun Q."/>
        </authorList>
    </citation>
    <scope>NUCLEOTIDE SEQUENCE [LARGE SCALE GENOMIC DNA]</scope>
    <source>
        <strain evidence="3 4">KCTC 12005</strain>
    </source>
</reference>